<dbReference type="Proteomes" id="UP001374584">
    <property type="component" value="Unassembled WGS sequence"/>
</dbReference>
<dbReference type="EMBL" id="JAYMYR010000006">
    <property type="protein sequence ID" value="KAK7356253.1"/>
    <property type="molecule type" value="Genomic_DNA"/>
</dbReference>
<name>A0AAN9R730_PHACN</name>
<evidence type="ECO:0000256" key="2">
    <source>
        <dbReference type="SAM" id="MobiDB-lite"/>
    </source>
</evidence>
<accession>A0AAN9R730</accession>
<organism evidence="3 4">
    <name type="scientific">Phaseolus coccineus</name>
    <name type="common">Scarlet runner bean</name>
    <name type="synonym">Phaseolus multiflorus</name>
    <dbReference type="NCBI Taxonomy" id="3886"/>
    <lineage>
        <taxon>Eukaryota</taxon>
        <taxon>Viridiplantae</taxon>
        <taxon>Streptophyta</taxon>
        <taxon>Embryophyta</taxon>
        <taxon>Tracheophyta</taxon>
        <taxon>Spermatophyta</taxon>
        <taxon>Magnoliopsida</taxon>
        <taxon>eudicotyledons</taxon>
        <taxon>Gunneridae</taxon>
        <taxon>Pentapetalae</taxon>
        <taxon>rosids</taxon>
        <taxon>fabids</taxon>
        <taxon>Fabales</taxon>
        <taxon>Fabaceae</taxon>
        <taxon>Papilionoideae</taxon>
        <taxon>50 kb inversion clade</taxon>
        <taxon>NPAAA clade</taxon>
        <taxon>indigoferoid/millettioid clade</taxon>
        <taxon>Phaseoleae</taxon>
        <taxon>Phaseolus</taxon>
    </lineage>
</organism>
<sequence>MATCRILIGWTSKRHLWITRAFSPSSPSSAPSSSFVDNPFIFLLQNLHPPSSVFLPFCHSSPNSLIRSHLHIHSLFVSTSSVFHLCLCIITIHNSMLFTKAEMARRTRGAAAKSSVVAKSNVKMTPINFEKTANVVVGKKRSTDHRPTTKHINFEGHSSYHHGSSAKSCKKDDKVVEFVDESSSWPKLITLFDCLAKRLVKQDSEATHKITLELAKVNKLTSELETTQVEVTSYKNKLTEMARDKDDALGKLQRTIEDYARHREERQAANRA</sequence>
<feature type="coiled-coil region" evidence="1">
    <location>
        <begin position="217"/>
        <end position="272"/>
    </location>
</feature>
<gene>
    <name evidence="3" type="ORF">VNO80_15521</name>
</gene>
<dbReference type="AlphaFoldDB" id="A0AAN9R730"/>
<keyword evidence="1" id="KW-0175">Coiled coil</keyword>
<comment type="caution">
    <text evidence="3">The sequence shown here is derived from an EMBL/GenBank/DDBJ whole genome shotgun (WGS) entry which is preliminary data.</text>
</comment>
<reference evidence="3 4" key="1">
    <citation type="submission" date="2024-01" db="EMBL/GenBank/DDBJ databases">
        <title>The genomes of 5 underutilized Papilionoideae crops provide insights into root nodulation and disease resistanc.</title>
        <authorList>
            <person name="Jiang F."/>
        </authorList>
    </citation>
    <scope>NUCLEOTIDE SEQUENCE [LARGE SCALE GENOMIC DNA]</scope>
    <source>
        <strain evidence="3">JINMINGXINNONG_FW02</strain>
        <tissue evidence="3">Leaves</tissue>
    </source>
</reference>
<feature type="region of interest" description="Disordered" evidence="2">
    <location>
        <begin position="141"/>
        <end position="166"/>
    </location>
</feature>
<protein>
    <submittedName>
        <fullName evidence="3">Uncharacterized protein</fullName>
    </submittedName>
</protein>
<proteinExistence type="predicted"/>
<evidence type="ECO:0000256" key="1">
    <source>
        <dbReference type="SAM" id="Coils"/>
    </source>
</evidence>
<evidence type="ECO:0000313" key="4">
    <source>
        <dbReference type="Proteomes" id="UP001374584"/>
    </source>
</evidence>
<evidence type="ECO:0000313" key="3">
    <source>
        <dbReference type="EMBL" id="KAK7356253.1"/>
    </source>
</evidence>
<keyword evidence="4" id="KW-1185">Reference proteome</keyword>